<reference evidence="7 9" key="2">
    <citation type="journal article" date="2013" name="Nature">
        <title>Insights into bilaterian evolution from three spiralian genomes.</title>
        <authorList>
            <person name="Simakov O."/>
            <person name="Marletaz F."/>
            <person name="Cho S.J."/>
            <person name="Edsinger-Gonzales E."/>
            <person name="Havlak P."/>
            <person name="Hellsten U."/>
            <person name="Kuo D.H."/>
            <person name="Larsson T."/>
            <person name="Lv J."/>
            <person name="Arendt D."/>
            <person name="Savage R."/>
            <person name="Osoegawa K."/>
            <person name="de Jong P."/>
            <person name="Grimwood J."/>
            <person name="Chapman J.A."/>
            <person name="Shapiro H."/>
            <person name="Aerts A."/>
            <person name="Otillar R.P."/>
            <person name="Terry A.Y."/>
            <person name="Boore J.L."/>
            <person name="Grigoriev I.V."/>
            <person name="Lindberg D.R."/>
            <person name="Seaver E.C."/>
            <person name="Weisblat D.A."/>
            <person name="Putnam N.H."/>
            <person name="Rokhsar D.S."/>
        </authorList>
    </citation>
    <scope>NUCLEOTIDE SEQUENCE</scope>
</reference>
<dbReference type="Gene3D" id="3.40.390.10">
    <property type="entry name" value="Collagenase (Catalytic Domain)"/>
    <property type="match status" value="1"/>
</dbReference>
<keyword evidence="3" id="KW-0862">Zinc</keyword>
<dbReference type="OrthoDB" id="6134861at2759"/>
<dbReference type="EMBL" id="KB097710">
    <property type="protein sequence ID" value="ESN91202.1"/>
    <property type="molecule type" value="Genomic_DNA"/>
</dbReference>
<organism evidence="8 9">
    <name type="scientific">Helobdella robusta</name>
    <name type="common">Californian leech</name>
    <dbReference type="NCBI Taxonomy" id="6412"/>
    <lineage>
        <taxon>Eukaryota</taxon>
        <taxon>Metazoa</taxon>
        <taxon>Spiralia</taxon>
        <taxon>Lophotrochozoa</taxon>
        <taxon>Annelida</taxon>
        <taxon>Clitellata</taxon>
        <taxon>Hirudinea</taxon>
        <taxon>Rhynchobdellida</taxon>
        <taxon>Glossiphoniidae</taxon>
        <taxon>Helobdella</taxon>
    </lineage>
</organism>
<protein>
    <recommendedName>
        <fullName evidence="6">ADAMTS cysteine-rich domain-containing protein</fullName>
    </recommendedName>
</protein>
<keyword evidence="2" id="KW-0378">Hydrolase</keyword>
<reference evidence="9" key="1">
    <citation type="submission" date="2012-12" db="EMBL/GenBank/DDBJ databases">
        <authorList>
            <person name="Hellsten U."/>
            <person name="Grimwood J."/>
            <person name="Chapman J.A."/>
            <person name="Shapiro H."/>
            <person name="Aerts A."/>
            <person name="Otillar R.P."/>
            <person name="Terry A.Y."/>
            <person name="Boore J.L."/>
            <person name="Simakov O."/>
            <person name="Marletaz F."/>
            <person name="Cho S.-J."/>
            <person name="Edsinger-Gonzales E."/>
            <person name="Havlak P."/>
            <person name="Kuo D.-H."/>
            <person name="Larsson T."/>
            <person name="Lv J."/>
            <person name="Arendt D."/>
            <person name="Savage R."/>
            <person name="Osoegawa K."/>
            <person name="de Jong P."/>
            <person name="Lindberg D.R."/>
            <person name="Seaver E.C."/>
            <person name="Weisblat D.A."/>
            <person name="Putnam N.H."/>
            <person name="Grigoriev I.V."/>
            <person name="Rokhsar D.S."/>
        </authorList>
    </citation>
    <scope>NUCLEOTIDE SEQUENCE</scope>
</reference>
<dbReference type="GO" id="GO:0008237">
    <property type="term" value="F:metallopeptidase activity"/>
    <property type="evidence" value="ECO:0007669"/>
    <property type="project" value="InterPro"/>
</dbReference>
<evidence type="ECO:0000256" key="2">
    <source>
        <dbReference type="ARBA" id="ARBA00022801"/>
    </source>
</evidence>
<evidence type="ECO:0000256" key="3">
    <source>
        <dbReference type="ARBA" id="ARBA00022833"/>
    </source>
</evidence>
<dbReference type="InParanoid" id="T1FHV4"/>
<keyword evidence="9" id="KW-1185">Reference proteome</keyword>
<dbReference type="eggNOG" id="KOG3538">
    <property type="taxonomic scope" value="Eukaryota"/>
</dbReference>
<evidence type="ECO:0000256" key="5">
    <source>
        <dbReference type="ARBA" id="ARBA00023180"/>
    </source>
</evidence>
<dbReference type="RefSeq" id="XP_009030721.1">
    <property type="nucleotide sequence ID" value="XM_009032473.1"/>
</dbReference>
<name>T1FHV4_HELRO</name>
<feature type="domain" description="ADAMTS cysteine-rich" evidence="6">
    <location>
        <begin position="80"/>
        <end position="151"/>
    </location>
</feature>
<evidence type="ECO:0000256" key="1">
    <source>
        <dbReference type="ARBA" id="ARBA00022723"/>
    </source>
</evidence>
<reference evidence="8" key="3">
    <citation type="submission" date="2015-06" db="UniProtKB">
        <authorList>
            <consortium name="EnsemblMetazoa"/>
        </authorList>
    </citation>
    <scope>IDENTIFICATION</scope>
</reference>
<accession>T1FHV4</accession>
<dbReference type="HOGENOM" id="CLU_1519528_0_0_1"/>
<keyword evidence="4" id="KW-1015">Disulfide bond</keyword>
<dbReference type="AlphaFoldDB" id="T1FHV4"/>
<dbReference type="OMA" id="CNEPNIC"/>
<dbReference type="Gene3D" id="3.40.1620.60">
    <property type="match status" value="1"/>
</dbReference>
<sequence length="177" mass="19733">MGANHDGDNGNNCRYEDQFLMAWKNDPGSGVNNLHTFSPCSINYFDDTVQRLDTAMKDKNCLKVSARDNGEFAEHLKTLPGQKFSVDQQCQFVFGPGSYFCSAGEESDEKVCEEMFCKNLDEGQCKGGKMYRAYDGTPCGNKRWCMGGKCVADSNAPTGRGQFVKFLKILKMVILEL</sequence>
<keyword evidence="5" id="KW-0325">Glycoprotein</keyword>
<dbReference type="EnsemblMetazoa" id="HelroT182174">
    <property type="protein sequence ID" value="HelroP182174"/>
    <property type="gene ID" value="HelroG182174"/>
</dbReference>
<evidence type="ECO:0000313" key="7">
    <source>
        <dbReference type="EMBL" id="ESN91202.1"/>
    </source>
</evidence>
<dbReference type="Proteomes" id="UP000015101">
    <property type="component" value="Unassembled WGS sequence"/>
</dbReference>
<dbReference type="InterPro" id="IPR024079">
    <property type="entry name" value="MetalloPept_cat_dom_sf"/>
</dbReference>
<keyword evidence="1" id="KW-0479">Metal-binding</keyword>
<dbReference type="EMBL" id="AMQM01008009">
    <property type="status" value="NOT_ANNOTATED_CDS"/>
    <property type="molecule type" value="Genomic_DNA"/>
</dbReference>
<evidence type="ECO:0000259" key="6">
    <source>
        <dbReference type="Pfam" id="PF17771"/>
    </source>
</evidence>
<proteinExistence type="predicted"/>
<evidence type="ECO:0000313" key="8">
    <source>
        <dbReference type="EnsemblMetazoa" id="HelroP182174"/>
    </source>
</evidence>
<dbReference type="GO" id="GO:0046872">
    <property type="term" value="F:metal ion binding"/>
    <property type="evidence" value="ECO:0007669"/>
    <property type="project" value="UniProtKB-KW"/>
</dbReference>
<dbReference type="GeneID" id="20208403"/>
<evidence type="ECO:0000256" key="4">
    <source>
        <dbReference type="ARBA" id="ARBA00023157"/>
    </source>
</evidence>
<dbReference type="InterPro" id="IPR041645">
    <property type="entry name" value="ADAMTS_CR_2"/>
</dbReference>
<dbReference type="Pfam" id="PF17771">
    <property type="entry name" value="ADAMTS_CR_2"/>
    <property type="match status" value="1"/>
</dbReference>
<gene>
    <name evidence="8" type="primary">20208403</name>
    <name evidence="7" type="ORF">HELRODRAFT_182174</name>
</gene>
<dbReference type="KEGG" id="hro:HELRODRAFT_182174"/>
<dbReference type="CTD" id="20208403"/>
<evidence type="ECO:0000313" key="9">
    <source>
        <dbReference type="Proteomes" id="UP000015101"/>
    </source>
</evidence>